<dbReference type="Pfam" id="PF08223">
    <property type="entry name" value="PaaX_C"/>
    <property type="match status" value="1"/>
</dbReference>
<dbReference type="InterPro" id="IPR036388">
    <property type="entry name" value="WH-like_DNA-bd_sf"/>
</dbReference>
<accession>A0A939BY40</accession>
<gene>
    <name evidence="4" type="ORF">JL106_05185</name>
</gene>
<dbReference type="Pfam" id="PF07848">
    <property type="entry name" value="PaaX"/>
    <property type="match status" value="1"/>
</dbReference>
<evidence type="ECO:0000259" key="1">
    <source>
        <dbReference type="Pfam" id="PF07848"/>
    </source>
</evidence>
<dbReference type="InterPro" id="IPR013225">
    <property type="entry name" value="PaaX_C"/>
</dbReference>
<evidence type="ECO:0000313" key="5">
    <source>
        <dbReference type="Proteomes" id="UP000663792"/>
    </source>
</evidence>
<evidence type="ECO:0000259" key="3">
    <source>
        <dbReference type="Pfam" id="PF20803"/>
    </source>
</evidence>
<dbReference type="Gene3D" id="1.10.10.10">
    <property type="entry name" value="Winged helix-like DNA-binding domain superfamily/Winged helix DNA-binding domain"/>
    <property type="match status" value="1"/>
</dbReference>
<dbReference type="InterPro" id="IPR011965">
    <property type="entry name" value="PaaX_trns_reg"/>
</dbReference>
<protein>
    <recommendedName>
        <fullName evidence="6">PaaX family transcriptional regulator</fullName>
    </recommendedName>
</protein>
<keyword evidence="5" id="KW-1185">Reference proteome</keyword>
<feature type="domain" description="Transcriptional repressor PaaX-like C-terminal" evidence="2">
    <location>
        <begin position="182"/>
        <end position="270"/>
    </location>
</feature>
<dbReference type="PANTHER" id="PTHR30319">
    <property type="entry name" value="PHENYLACETIC ACID REGULATOR-RELATED TRANSCRIPTIONAL REPRESSOR"/>
    <property type="match status" value="1"/>
</dbReference>
<dbReference type="InterPro" id="IPR048846">
    <property type="entry name" value="PaaX-like_central"/>
</dbReference>
<dbReference type="Gene3D" id="1.20.58.1460">
    <property type="match status" value="1"/>
</dbReference>
<feature type="domain" description="Transcriptional repressor PaaX-like central Cas2-like" evidence="3">
    <location>
        <begin position="100"/>
        <end position="169"/>
    </location>
</feature>
<dbReference type="Proteomes" id="UP000663792">
    <property type="component" value="Unassembled WGS sequence"/>
</dbReference>
<dbReference type="Pfam" id="PF20803">
    <property type="entry name" value="PaaX_M"/>
    <property type="match status" value="1"/>
</dbReference>
<comment type="caution">
    <text evidence="4">The sequence shown here is derived from an EMBL/GenBank/DDBJ whole genome shotgun (WGS) entry which is preliminary data.</text>
</comment>
<evidence type="ECO:0000259" key="2">
    <source>
        <dbReference type="Pfam" id="PF08223"/>
    </source>
</evidence>
<reference evidence="4" key="1">
    <citation type="submission" date="2021-01" db="EMBL/GenBank/DDBJ databases">
        <title>YIM 132084 draft genome.</title>
        <authorList>
            <person name="An D."/>
        </authorList>
    </citation>
    <scope>NUCLEOTIDE SEQUENCE</scope>
    <source>
        <strain evidence="4">YIM 132084</strain>
    </source>
</reference>
<name>A0A939BY40_9ACTN</name>
<evidence type="ECO:0008006" key="6">
    <source>
        <dbReference type="Google" id="ProtNLM"/>
    </source>
</evidence>
<dbReference type="InterPro" id="IPR012906">
    <property type="entry name" value="PaaX-like_N"/>
</dbReference>
<dbReference type="PANTHER" id="PTHR30319:SF1">
    <property type="entry name" value="TRANSCRIPTIONAL REPRESSOR PAAX"/>
    <property type="match status" value="1"/>
</dbReference>
<dbReference type="AlphaFoldDB" id="A0A939BY40"/>
<dbReference type="GO" id="GO:0006351">
    <property type="term" value="P:DNA-templated transcription"/>
    <property type="evidence" value="ECO:0007669"/>
    <property type="project" value="InterPro"/>
</dbReference>
<dbReference type="Gene3D" id="3.30.70.2650">
    <property type="match status" value="1"/>
</dbReference>
<dbReference type="PIRSF" id="PIRSF020623">
    <property type="entry name" value="PaaX"/>
    <property type="match status" value="1"/>
</dbReference>
<dbReference type="RefSeq" id="WP_205259635.1">
    <property type="nucleotide sequence ID" value="NZ_JAERWK010000007.1"/>
</dbReference>
<dbReference type="EMBL" id="JAERWK010000007">
    <property type="protein sequence ID" value="MBM9466675.1"/>
    <property type="molecule type" value="Genomic_DNA"/>
</dbReference>
<organism evidence="4 5">
    <name type="scientific">Nakamurella leprariae</name>
    <dbReference type="NCBI Taxonomy" id="2803911"/>
    <lineage>
        <taxon>Bacteria</taxon>
        <taxon>Bacillati</taxon>
        <taxon>Actinomycetota</taxon>
        <taxon>Actinomycetes</taxon>
        <taxon>Nakamurellales</taxon>
        <taxon>Nakamurellaceae</taxon>
        <taxon>Nakamurella</taxon>
    </lineage>
</organism>
<sequence length="277" mass="28919">MLEDLDARPGSGTSLLRTVIGLALRDLGGWIATPHLLTLLEAVGVSAAVGRTTVSRLKAKGVLATQQVGGVAGYRVTPTAEAMLRRGDRRIFATGRAAAADPWCLVAFSIPESERDRRHQLRRRLTGIGCGTVAPGLWIAPDRLRPEVRAVIDELGLGERTTLFTGVPEVGGPLSDAVARWWNLPSAAAAAGEFLAAHTGDDPAAGTGVPDGPAAFAVLVRAVDRWRVLPYLDPGLPAALLPDGWPGIAAAELFGRIRAGCAPAAAAWVRSVVATGR</sequence>
<evidence type="ECO:0000313" key="4">
    <source>
        <dbReference type="EMBL" id="MBM9466675.1"/>
    </source>
</evidence>
<proteinExistence type="predicted"/>
<feature type="domain" description="Transcriptional repressor PaaX-like N-terminal" evidence="1">
    <location>
        <begin position="13"/>
        <end position="77"/>
    </location>
</feature>